<keyword evidence="6 11" id="KW-0812">Transmembrane</keyword>
<dbReference type="SUPFAM" id="SSF158544">
    <property type="entry name" value="GspK insert domain-like"/>
    <property type="match status" value="2"/>
</dbReference>
<keyword evidence="3 10" id="KW-0813">Transport</keyword>
<dbReference type="InterPro" id="IPR045584">
    <property type="entry name" value="Pilin-like"/>
</dbReference>
<evidence type="ECO:0000256" key="2">
    <source>
        <dbReference type="ARBA" id="ARBA00007246"/>
    </source>
</evidence>
<evidence type="ECO:0000256" key="5">
    <source>
        <dbReference type="ARBA" id="ARBA00022519"/>
    </source>
</evidence>
<feature type="domain" description="T2SS protein K second SAM-like" evidence="12">
    <location>
        <begin position="227"/>
        <end position="280"/>
    </location>
</feature>
<evidence type="ECO:0000256" key="8">
    <source>
        <dbReference type="ARBA" id="ARBA00022989"/>
    </source>
</evidence>
<evidence type="ECO:0000259" key="12">
    <source>
        <dbReference type="Pfam" id="PF03934"/>
    </source>
</evidence>
<sequence length="334" mass="35160">MAGCPVRDRCHPGERGAALLTVLLLVAVMAIIAAGALERVALATRLTANAGAQAQARAYADAAQTIARQRIADLIAASPGRTTLAGGWLGAAQAVPVPGGTATARVTDSGNCFNLNSVVTGDNAADLKTRPVGIVQFVALMQALGIDERRAQGVAASLADWIDSDAVPQPGGGEDESYLRLAQPYRTANRFMVDASELRAVQGVTPALYGVLRPWVCALPVSDLSPINVNTLLPQQAPLFAMLLPGKVTVEQARQWLAQRPADGYGSLNTFWALPGRSGIVPSGDVNAQAKLTSRWFRVDVLVELGGVELNDTALIDAQAIPARIVYRHWGEES</sequence>
<dbReference type="Gene3D" id="1.10.40.60">
    <property type="entry name" value="EpsJ-like"/>
    <property type="match status" value="2"/>
</dbReference>
<dbReference type="Proteomes" id="UP000282977">
    <property type="component" value="Unassembled WGS sequence"/>
</dbReference>
<comment type="subcellular location">
    <subcellularLocation>
        <location evidence="1 10">Cell inner membrane</location>
    </subcellularLocation>
</comment>
<protein>
    <recommendedName>
        <fullName evidence="10">Type II secretion system protein K</fullName>
    </recommendedName>
</protein>
<evidence type="ECO:0000313" key="15">
    <source>
        <dbReference type="Proteomes" id="UP000282977"/>
    </source>
</evidence>
<accession>A0A437J766</accession>
<gene>
    <name evidence="14" type="ORF">ENE74_11145</name>
</gene>
<evidence type="ECO:0000259" key="13">
    <source>
        <dbReference type="Pfam" id="PF21687"/>
    </source>
</evidence>
<reference evidence="14 15" key="1">
    <citation type="submission" date="2019-01" db="EMBL/GenBank/DDBJ databases">
        <authorList>
            <person name="Chen W.-M."/>
        </authorList>
    </citation>
    <scope>NUCLEOTIDE SEQUENCE [LARGE SCALE GENOMIC DNA]</scope>
    <source>
        <strain evidence="14 15">TLA-22</strain>
    </source>
</reference>
<keyword evidence="4 10" id="KW-1003">Cell membrane</keyword>
<keyword evidence="15" id="KW-1185">Reference proteome</keyword>
<dbReference type="EMBL" id="RZUL01000003">
    <property type="protein sequence ID" value="RVT41000.1"/>
    <property type="molecule type" value="Genomic_DNA"/>
</dbReference>
<keyword evidence="9 10" id="KW-0472">Membrane</keyword>
<dbReference type="OrthoDB" id="9788973at2"/>
<dbReference type="PANTHER" id="PTHR38831">
    <property type="entry name" value="TYPE II SECRETION SYSTEM PROTEIN K"/>
    <property type="match status" value="1"/>
</dbReference>
<evidence type="ECO:0000256" key="4">
    <source>
        <dbReference type="ARBA" id="ARBA00022475"/>
    </source>
</evidence>
<dbReference type="Pfam" id="PF03934">
    <property type="entry name" value="T2SSK"/>
    <property type="match status" value="1"/>
</dbReference>
<dbReference type="Gene3D" id="3.30.1300.30">
    <property type="entry name" value="GSPII I/J protein-like"/>
    <property type="match status" value="1"/>
</dbReference>
<keyword evidence="8 11" id="KW-1133">Transmembrane helix</keyword>
<keyword evidence="5 10" id="KW-0997">Cell inner membrane</keyword>
<evidence type="ECO:0000256" key="1">
    <source>
        <dbReference type="ARBA" id="ARBA00004533"/>
    </source>
</evidence>
<dbReference type="InterPro" id="IPR038072">
    <property type="entry name" value="GspK_central_sf"/>
</dbReference>
<name>A0A437J766_9SPHN</name>
<dbReference type="GO" id="GO:0009306">
    <property type="term" value="P:protein secretion"/>
    <property type="evidence" value="ECO:0007669"/>
    <property type="project" value="InterPro"/>
</dbReference>
<dbReference type="Pfam" id="PF21687">
    <property type="entry name" value="T2SSK_1st"/>
    <property type="match status" value="1"/>
</dbReference>
<dbReference type="PANTHER" id="PTHR38831:SF1">
    <property type="entry name" value="TYPE II SECRETION SYSTEM PROTEIN K-RELATED"/>
    <property type="match status" value="1"/>
</dbReference>
<dbReference type="InterPro" id="IPR049031">
    <property type="entry name" value="T2SSK_SAM-like_1st"/>
</dbReference>
<dbReference type="AlphaFoldDB" id="A0A437J766"/>
<evidence type="ECO:0000256" key="7">
    <source>
        <dbReference type="ARBA" id="ARBA00022927"/>
    </source>
</evidence>
<proteinExistence type="inferred from homology"/>
<organism evidence="14 15">
    <name type="scientific">Sphingobium algorifonticola</name>
    <dbReference type="NCBI Taxonomy" id="2008318"/>
    <lineage>
        <taxon>Bacteria</taxon>
        <taxon>Pseudomonadati</taxon>
        <taxon>Pseudomonadota</taxon>
        <taxon>Alphaproteobacteria</taxon>
        <taxon>Sphingomonadales</taxon>
        <taxon>Sphingomonadaceae</taxon>
        <taxon>Sphingobium</taxon>
    </lineage>
</organism>
<dbReference type="PIRSF" id="PIRSF002786">
    <property type="entry name" value="XcpX"/>
    <property type="match status" value="1"/>
</dbReference>
<evidence type="ECO:0000256" key="3">
    <source>
        <dbReference type="ARBA" id="ARBA00022448"/>
    </source>
</evidence>
<comment type="caution">
    <text evidence="14">The sequence shown here is derived from an EMBL/GenBank/DDBJ whole genome shotgun (WGS) entry which is preliminary data.</text>
</comment>
<comment type="similarity">
    <text evidence="2 10">Belongs to the GSP K family.</text>
</comment>
<feature type="transmembrane region" description="Helical" evidence="11">
    <location>
        <begin position="17"/>
        <end position="37"/>
    </location>
</feature>
<evidence type="ECO:0000256" key="10">
    <source>
        <dbReference type="PIRNR" id="PIRNR002786"/>
    </source>
</evidence>
<dbReference type="InterPro" id="IPR049179">
    <property type="entry name" value="T2SSK_SAM-like_2nd"/>
</dbReference>
<evidence type="ECO:0000256" key="6">
    <source>
        <dbReference type="ARBA" id="ARBA00022692"/>
    </source>
</evidence>
<evidence type="ECO:0000256" key="11">
    <source>
        <dbReference type="SAM" id="Phobius"/>
    </source>
</evidence>
<dbReference type="SUPFAM" id="SSF54523">
    <property type="entry name" value="Pili subunits"/>
    <property type="match status" value="1"/>
</dbReference>
<keyword evidence="7" id="KW-0653">Protein transport</keyword>
<evidence type="ECO:0000256" key="9">
    <source>
        <dbReference type="ARBA" id="ARBA00023136"/>
    </source>
</evidence>
<evidence type="ECO:0000313" key="14">
    <source>
        <dbReference type="EMBL" id="RVT41000.1"/>
    </source>
</evidence>
<feature type="domain" description="T2SS protein K first SAM-like" evidence="13">
    <location>
        <begin position="111"/>
        <end position="220"/>
    </location>
</feature>
<dbReference type="GO" id="GO:0005886">
    <property type="term" value="C:plasma membrane"/>
    <property type="evidence" value="ECO:0007669"/>
    <property type="project" value="UniProtKB-SubCell"/>
</dbReference>
<dbReference type="InterPro" id="IPR005628">
    <property type="entry name" value="GspK"/>
</dbReference>
<dbReference type="NCBIfam" id="NF037980">
    <property type="entry name" value="T2SS_GspK"/>
    <property type="match status" value="1"/>
</dbReference>